<reference evidence="2" key="1">
    <citation type="submission" date="2022-11" db="UniProtKB">
        <authorList>
            <consortium name="WormBaseParasite"/>
        </authorList>
    </citation>
    <scope>IDENTIFICATION</scope>
</reference>
<evidence type="ECO:0000313" key="2">
    <source>
        <dbReference type="WBParaSite" id="ES5_v2.g13923.t1"/>
    </source>
</evidence>
<proteinExistence type="predicted"/>
<dbReference type="Proteomes" id="UP000887579">
    <property type="component" value="Unplaced"/>
</dbReference>
<protein>
    <submittedName>
        <fullName evidence="2">Uncharacterized protein</fullName>
    </submittedName>
</protein>
<organism evidence="1 2">
    <name type="scientific">Panagrolaimus sp. ES5</name>
    <dbReference type="NCBI Taxonomy" id="591445"/>
    <lineage>
        <taxon>Eukaryota</taxon>
        <taxon>Metazoa</taxon>
        <taxon>Ecdysozoa</taxon>
        <taxon>Nematoda</taxon>
        <taxon>Chromadorea</taxon>
        <taxon>Rhabditida</taxon>
        <taxon>Tylenchina</taxon>
        <taxon>Panagrolaimomorpha</taxon>
        <taxon>Panagrolaimoidea</taxon>
        <taxon>Panagrolaimidae</taxon>
        <taxon>Panagrolaimus</taxon>
    </lineage>
</organism>
<evidence type="ECO:0000313" key="1">
    <source>
        <dbReference type="Proteomes" id="UP000887579"/>
    </source>
</evidence>
<name>A0AC34F9H7_9BILA</name>
<dbReference type="WBParaSite" id="ES5_v2.g13923.t1">
    <property type="protein sequence ID" value="ES5_v2.g13923.t1"/>
    <property type="gene ID" value="ES5_v2.g13923"/>
</dbReference>
<accession>A0AC34F9H7</accession>
<sequence length="227" mass="26738">MSGLEPWFFNFTHFFWTGQTKQLLADVPRPRTEYAIWWTMKCAEVSSFIGGVIVHPIYRFYRLRQLTPETTTNNSRKIIRNLCRRIQGRFLLAGIAAGPLLSLAYSHSQNWTEQDLRNKCYEIRCNTSSLTLDRYCTMFFLIGWYWKRFQGGVNGINIAIAYWGFYETILKKYTNPLLVDKIKPEERYESVEAAKEDRDTLTRFWRDVALHGKHENDLRKVVPSSSV</sequence>